<name>A0A8J7FKC5_9NEIS</name>
<dbReference type="InterPro" id="IPR055507">
    <property type="entry name" value="DUF7079"/>
</dbReference>
<protein>
    <recommendedName>
        <fullName evidence="1">DUF7079 domain-containing protein</fullName>
    </recommendedName>
</protein>
<evidence type="ECO:0000313" key="2">
    <source>
        <dbReference type="EMBL" id="MBE9608204.1"/>
    </source>
</evidence>
<organism evidence="2 3">
    <name type="scientific">Chitinilyticum piscinae</name>
    <dbReference type="NCBI Taxonomy" id="2866724"/>
    <lineage>
        <taxon>Bacteria</taxon>
        <taxon>Pseudomonadati</taxon>
        <taxon>Pseudomonadota</taxon>
        <taxon>Betaproteobacteria</taxon>
        <taxon>Neisseriales</taxon>
        <taxon>Chitinibacteraceae</taxon>
        <taxon>Chitinilyticum</taxon>
    </lineage>
</organism>
<keyword evidence="3" id="KW-1185">Reference proteome</keyword>
<comment type="caution">
    <text evidence="2">The sequence shown here is derived from an EMBL/GenBank/DDBJ whole genome shotgun (WGS) entry which is preliminary data.</text>
</comment>
<accession>A0A8J7FKC5</accession>
<evidence type="ECO:0000259" key="1">
    <source>
        <dbReference type="Pfam" id="PF23296"/>
    </source>
</evidence>
<reference evidence="2 3" key="1">
    <citation type="submission" date="2020-10" db="EMBL/GenBank/DDBJ databases">
        <title>The genome sequence of Chitinilyticum litopenaei 4Y14.</title>
        <authorList>
            <person name="Liu Y."/>
        </authorList>
    </citation>
    <scope>NUCLEOTIDE SEQUENCE [LARGE SCALE GENOMIC DNA]</scope>
    <source>
        <strain evidence="2 3">4Y14</strain>
    </source>
</reference>
<dbReference type="EMBL" id="JADFUA010000001">
    <property type="protein sequence ID" value="MBE9608204.1"/>
    <property type="molecule type" value="Genomic_DNA"/>
</dbReference>
<gene>
    <name evidence="2" type="ORF">INR99_02475</name>
</gene>
<proteinExistence type="predicted"/>
<dbReference type="AlphaFoldDB" id="A0A8J7FKC5"/>
<feature type="domain" description="DUF7079" evidence="1">
    <location>
        <begin position="10"/>
        <end position="119"/>
    </location>
</feature>
<dbReference type="RefSeq" id="WP_194114704.1">
    <property type="nucleotide sequence ID" value="NZ_JADFUA010000001.1"/>
</dbReference>
<sequence>MTLSSEDLQTRLPVWEALAEFWLDTELADFRLAHIARVLAASPYSWPEILAIHDFEVAPAVSANLACIAGEWAGFDRDWLCARCQHCAARRQSPWFRILIRLRRPWLRGYTAPYWPLLKLRVEQLRIQD</sequence>
<dbReference type="Pfam" id="PF23296">
    <property type="entry name" value="DUF7079"/>
    <property type="match status" value="1"/>
</dbReference>
<dbReference type="Proteomes" id="UP000604481">
    <property type="component" value="Unassembled WGS sequence"/>
</dbReference>
<evidence type="ECO:0000313" key="3">
    <source>
        <dbReference type="Proteomes" id="UP000604481"/>
    </source>
</evidence>